<dbReference type="Gene3D" id="3.40.140.10">
    <property type="entry name" value="Cytidine Deaminase, domain 2"/>
    <property type="match status" value="1"/>
</dbReference>
<comment type="subcellular location">
    <subcellularLocation>
        <location evidence="3">Cytoplasm</location>
    </subcellularLocation>
</comment>
<evidence type="ECO:0000256" key="3">
    <source>
        <dbReference type="HAMAP-Rule" id="MF_00187"/>
    </source>
</evidence>
<evidence type="ECO:0000313" key="4">
    <source>
        <dbReference type="EMBL" id="MEC6898371.1"/>
    </source>
</evidence>
<keyword evidence="2 3" id="KW-0501">Molybdenum cofactor biosynthesis</keyword>
<dbReference type="PIRSF" id="PIRSF015626">
    <property type="entry name" value="FdhD"/>
    <property type="match status" value="1"/>
</dbReference>
<reference evidence="4 5" key="1">
    <citation type="submission" date="2024-01" db="EMBL/GenBank/DDBJ databases">
        <title>Active colonisers of the gastrointestinal tract of Atlantic salmon farmed in a warm water region.</title>
        <authorList>
            <person name="Bowman J.P."/>
        </authorList>
    </citation>
    <scope>NUCLEOTIDE SEQUENCE [LARGE SCALE GENOMIC DNA]</scope>
    <source>
        <strain evidence="4 5">S4MW1</strain>
    </source>
</reference>
<dbReference type="PANTHER" id="PTHR30592:SF1">
    <property type="entry name" value="SULFUR CARRIER PROTEIN FDHD"/>
    <property type="match status" value="1"/>
</dbReference>
<organism evidence="4 5">
    <name type="scientific">Photobacterium piscicola</name>
    <dbReference type="NCBI Taxonomy" id="1378299"/>
    <lineage>
        <taxon>Bacteria</taxon>
        <taxon>Pseudomonadati</taxon>
        <taxon>Pseudomonadota</taxon>
        <taxon>Gammaproteobacteria</taxon>
        <taxon>Vibrionales</taxon>
        <taxon>Vibrionaceae</taxon>
        <taxon>Photobacterium</taxon>
    </lineage>
</organism>
<comment type="caution">
    <text evidence="3">Lacks conserved residue(s) required for the propagation of feature annotation.</text>
</comment>
<dbReference type="RefSeq" id="WP_327779654.1">
    <property type="nucleotide sequence ID" value="NZ_JAYXUD010000004.1"/>
</dbReference>
<dbReference type="InterPro" id="IPR003786">
    <property type="entry name" value="FdhD"/>
</dbReference>
<feature type="active site" description="Cysteine persulfide intermediate" evidence="3">
    <location>
        <position position="117"/>
    </location>
</feature>
<proteinExistence type="inferred from homology"/>
<dbReference type="InterPro" id="IPR016193">
    <property type="entry name" value="Cytidine_deaminase-like"/>
</dbReference>
<dbReference type="NCBIfam" id="TIGR00129">
    <property type="entry name" value="fdhD_narQ"/>
    <property type="match status" value="1"/>
</dbReference>
<protein>
    <recommendedName>
        <fullName evidence="3">Sulfur carrier protein FdhD</fullName>
    </recommendedName>
</protein>
<dbReference type="HAMAP" id="MF_00187">
    <property type="entry name" value="FdhD"/>
    <property type="match status" value="1"/>
</dbReference>
<dbReference type="PANTHER" id="PTHR30592">
    <property type="entry name" value="FORMATE DEHYDROGENASE"/>
    <property type="match status" value="1"/>
</dbReference>
<dbReference type="Gene3D" id="3.10.20.10">
    <property type="match status" value="1"/>
</dbReference>
<sequence>MLIDINLSQYHKHSIIRFNKNKNKNKYPDIDLFIEEIPVAISFNKIVYTVMMCTPHDLEYFAIGFSLSEGIIIHHRDIHDIDIKKHHNGIEINLNISNRCLFRLKQKRRSLIGITGCGICGEEKLDTVCRELLPVLSQIVFDLNYLEIVISQLIAKQELNHLTGSAHAAIYFDLKGHVKVIFEDVGRHIALDKLVGYINRYQLSGGAILVTSRASFEMVQKVASVGVEILFAISSATKMAIDLADRLNVTLVGHCRYDRADVYTHNERIVGKL</sequence>
<evidence type="ECO:0000313" key="5">
    <source>
        <dbReference type="Proteomes" id="UP001339429"/>
    </source>
</evidence>
<keyword evidence="5" id="KW-1185">Reference proteome</keyword>
<dbReference type="Proteomes" id="UP001339429">
    <property type="component" value="Unassembled WGS sequence"/>
</dbReference>
<gene>
    <name evidence="3 4" type="primary">fdhD</name>
    <name evidence="4" type="ORF">VXS00_06935</name>
</gene>
<dbReference type="SUPFAM" id="SSF53927">
    <property type="entry name" value="Cytidine deaminase-like"/>
    <property type="match status" value="1"/>
</dbReference>
<dbReference type="Pfam" id="PF02634">
    <property type="entry name" value="FdhD-NarQ"/>
    <property type="match status" value="1"/>
</dbReference>
<comment type="caution">
    <text evidence="4">The sequence shown here is derived from an EMBL/GenBank/DDBJ whole genome shotgun (WGS) entry which is preliminary data.</text>
</comment>
<comment type="function">
    <text evidence="3">Required for formate dehydrogenase (FDH) activity. Acts as a sulfur carrier protein that transfers sulfur from IscS to the molybdenum cofactor prior to its insertion into FDH.</text>
</comment>
<evidence type="ECO:0000256" key="2">
    <source>
        <dbReference type="ARBA" id="ARBA00023150"/>
    </source>
</evidence>
<dbReference type="EMBL" id="JAYXUD010000004">
    <property type="protein sequence ID" value="MEC6898371.1"/>
    <property type="molecule type" value="Genomic_DNA"/>
</dbReference>
<evidence type="ECO:0000256" key="1">
    <source>
        <dbReference type="ARBA" id="ARBA00022490"/>
    </source>
</evidence>
<comment type="similarity">
    <text evidence="3">Belongs to the FdhD family.</text>
</comment>
<accession>A0ABU6LFN9</accession>
<keyword evidence="1 3" id="KW-0963">Cytoplasm</keyword>
<name>A0ABU6LFN9_9GAMM</name>